<organism evidence="1 2">
    <name type="scientific">Catharanthus roseus</name>
    <name type="common">Madagascar periwinkle</name>
    <name type="synonym">Vinca rosea</name>
    <dbReference type="NCBI Taxonomy" id="4058"/>
    <lineage>
        <taxon>Eukaryota</taxon>
        <taxon>Viridiplantae</taxon>
        <taxon>Streptophyta</taxon>
        <taxon>Embryophyta</taxon>
        <taxon>Tracheophyta</taxon>
        <taxon>Spermatophyta</taxon>
        <taxon>Magnoliopsida</taxon>
        <taxon>eudicotyledons</taxon>
        <taxon>Gunneridae</taxon>
        <taxon>Pentapetalae</taxon>
        <taxon>asterids</taxon>
        <taxon>lamiids</taxon>
        <taxon>Gentianales</taxon>
        <taxon>Apocynaceae</taxon>
        <taxon>Rauvolfioideae</taxon>
        <taxon>Vinceae</taxon>
        <taxon>Catharanthinae</taxon>
        <taxon>Catharanthus</taxon>
    </lineage>
</organism>
<sequence>MIESKEEMLYGDPSKTFSGVNFVLLGFDLSTEEKIRSKLVDGGGTDVGRYGPDCSHVIVGKILYDDPICVAAREEGKTVVTGLWVEHSFEIGMPVDPASIMYRPLRDLNGIPGAKSLIVCLTGYQRQDREDIMKMVSLMGANFSKPLIANQVTHLLCYKFEGDKYELAKKLKKIKLVNHRWLEDCLRAWELLPEADYDKSGHELEMMEAQAKDSEDEAEDVAKRQHAERGIVTTPQNSKFGARSPCQPLMLKQGASGNLLDVGTSRGTSDVGGTSGVLMASEREITPTRFQLKETPNRCSEISGSIAPGIKGTVCSSASLNALAKSPVSENIPGNLASSSKTDWNSASSSASKFHSVGYSPKTTSKASLPFDLGHVKYNAGSTDKLHEDDDLNTPSKLEHERTTISGTHTTSPKETLSHPKDAGNGNLPEKRKVAASAGSSKLQKTCHDPGFVLEGALMANEIQVQLHDHTPRNKYLAVNADSHPSPVNVSKTVTPEIVKEHREEEPQTSSEKIKSTSLDNKSPETTDVHSNGPENAVDDATEPQHEPQNLPISTPGAESGEIQNSNVTADLNVTIGEDANSKPKPLKRKLLAKKTLGSRPSFGRGKPLNQKGSISANKKVSAKNSGTRSIGEKEVEDIQKSVDSEKLIPLQNSNVNQGKSNEMESLLECGNQGSNKTGFVDNETEAAEDEENELAATVCKGVSGDSRLPTEVCRMNQSEDVLDTKDQTVISGGGEMSTEAENVASEKGSELTESNLESKAGGEKTSSANKRPLLKSMKKNIPVLTKIAKSKKGEPMKEAKCKTKCEKTERKNENGSLADRLVKLSSKVIERDSAEMEKENQPVLLGDHNLSNTKQQVGRLTPKSGKKSAKTDDGNPDSISAGRILKVKTEPVWFILSGHRLQRKEFQQVIRRLKGRLCRDTHQWSYQATHFIVPDPIRRTEKFFAAAASGRWILKTDYLSASNESGKFLAEEPYEWHKNGLSEDGAINLEAPRKWRLLREKTGHGAFYGMRIIIYGDCIVPPLDTLKRVIKAGDGSILATSPPYTRFLESGVDFAIVSPGMPRVDIWVQEFLRHEIPCVLADYLVEYVCKPGYSLDKHVQYNTHAWAEKSFKKLINSMNEIAEDLTSEDDGNADIPCEVCGSRDRGEVMLICGDEGGSIGCGIGTHIDCCDPPLQEIPKEDWLCSKCSSKNIQKKARKLTSTSKKKR</sequence>
<gene>
    <name evidence="1" type="ORF">M9H77_05871</name>
</gene>
<comment type="caution">
    <text evidence="1">The sequence shown here is derived from an EMBL/GenBank/DDBJ whole genome shotgun (WGS) entry which is preliminary data.</text>
</comment>
<dbReference type="EMBL" id="CM044702">
    <property type="protein sequence ID" value="KAI5674921.1"/>
    <property type="molecule type" value="Genomic_DNA"/>
</dbReference>
<evidence type="ECO:0000313" key="2">
    <source>
        <dbReference type="Proteomes" id="UP001060085"/>
    </source>
</evidence>
<keyword evidence="2" id="KW-1185">Reference proteome</keyword>
<reference evidence="2" key="1">
    <citation type="journal article" date="2023" name="Nat. Plants">
        <title>Single-cell RNA sequencing provides a high-resolution roadmap for understanding the multicellular compartmentation of specialized metabolism.</title>
        <authorList>
            <person name="Sun S."/>
            <person name="Shen X."/>
            <person name="Li Y."/>
            <person name="Li Y."/>
            <person name="Wang S."/>
            <person name="Li R."/>
            <person name="Zhang H."/>
            <person name="Shen G."/>
            <person name="Guo B."/>
            <person name="Wei J."/>
            <person name="Xu J."/>
            <person name="St-Pierre B."/>
            <person name="Chen S."/>
            <person name="Sun C."/>
        </authorList>
    </citation>
    <scope>NUCLEOTIDE SEQUENCE [LARGE SCALE GENOMIC DNA]</scope>
</reference>
<accession>A0ACC0BQR7</accession>
<name>A0ACC0BQR7_CATRO</name>
<evidence type="ECO:0000313" key="1">
    <source>
        <dbReference type="EMBL" id="KAI5674921.1"/>
    </source>
</evidence>
<proteinExistence type="predicted"/>
<dbReference type="Proteomes" id="UP001060085">
    <property type="component" value="Linkage Group LG02"/>
</dbReference>
<protein>
    <submittedName>
        <fullName evidence="1">Uncharacterized protein</fullName>
    </submittedName>
</protein>